<dbReference type="CAZy" id="GH13">
    <property type="family name" value="Glycoside Hydrolase Family 13"/>
</dbReference>
<keyword evidence="2" id="KW-0378">Hydrolase</keyword>
<dbReference type="AlphaFoldDB" id="C7LZU6"/>
<protein>
    <submittedName>
        <fullName evidence="5">Alpha amylase catalytic region</fullName>
    </submittedName>
</protein>
<evidence type="ECO:0000256" key="3">
    <source>
        <dbReference type="ARBA" id="ARBA00023295"/>
    </source>
</evidence>
<evidence type="ECO:0000256" key="2">
    <source>
        <dbReference type="ARBA" id="ARBA00022801"/>
    </source>
</evidence>
<reference evidence="5 6" key="1">
    <citation type="journal article" date="2009" name="Stand. Genomic Sci.">
        <title>Complete genome sequence of Acidimicrobium ferrooxidans type strain (ICP).</title>
        <authorList>
            <person name="Clum A."/>
            <person name="Nolan M."/>
            <person name="Lang E."/>
            <person name="Glavina Del Rio T."/>
            <person name="Tice H."/>
            <person name="Copeland A."/>
            <person name="Cheng J.F."/>
            <person name="Lucas S."/>
            <person name="Chen F."/>
            <person name="Bruce D."/>
            <person name="Goodwin L."/>
            <person name="Pitluck S."/>
            <person name="Ivanova N."/>
            <person name="Mavrommatis K."/>
            <person name="Mikhailova N."/>
            <person name="Pati A."/>
            <person name="Chen A."/>
            <person name="Palaniappan K."/>
            <person name="Goker M."/>
            <person name="Spring S."/>
            <person name="Land M."/>
            <person name="Hauser L."/>
            <person name="Chang Y.J."/>
            <person name="Jeffries C.C."/>
            <person name="Chain P."/>
            <person name="Bristow J."/>
            <person name="Eisen J.A."/>
            <person name="Markowitz V."/>
            <person name="Hugenholtz P."/>
            <person name="Kyrpides N.C."/>
            <person name="Klenk H.P."/>
            <person name="Lapidus A."/>
        </authorList>
    </citation>
    <scope>NUCLEOTIDE SEQUENCE [LARGE SCALE GENOMIC DNA]</scope>
    <source>
        <strain evidence="6">DSM 10331 / JCM 15462 / NBRC 103882 / ICP</strain>
    </source>
</reference>
<evidence type="ECO:0000259" key="4">
    <source>
        <dbReference type="SMART" id="SM00642"/>
    </source>
</evidence>
<dbReference type="InterPro" id="IPR006047">
    <property type="entry name" value="GH13_cat_dom"/>
</dbReference>
<dbReference type="InterPro" id="IPR045857">
    <property type="entry name" value="O16G_dom_2"/>
</dbReference>
<dbReference type="Proteomes" id="UP000000771">
    <property type="component" value="Chromosome"/>
</dbReference>
<dbReference type="SUPFAM" id="SSF51445">
    <property type="entry name" value="(Trans)glycosidases"/>
    <property type="match status" value="1"/>
</dbReference>
<evidence type="ECO:0000313" key="6">
    <source>
        <dbReference type="Proteomes" id="UP000000771"/>
    </source>
</evidence>
<dbReference type="HOGENOM" id="CLU_006462_2_3_11"/>
<name>C7LZU6_ACIFD</name>
<dbReference type="STRING" id="525909.Afer_1328"/>
<feature type="domain" description="Glycosyl hydrolase family 13 catalytic" evidence="4">
    <location>
        <begin position="28"/>
        <end position="412"/>
    </location>
</feature>
<dbReference type="Gene3D" id="3.20.20.80">
    <property type="entry name" value="Glycosidases"/>
    <property type="match status" value="1"/>
</dbReference>
<dbReference type="SMART" id="SM00642">
    <property type="entry name" value="Aamy"/>
    <property type="match status" value="1"/>
</dbReference>
<dbReference type="OrthoDB" id="9043248at2"/>
<dbReference type="eggNOG" id="COG0366">
    <property type="taxonomic scope" value="Bacteria"/>
</dbReference>
<proteinExistence type="inferred from homology"/>
<evidence type="ECO:0000313" key="5">
    <source>
        <dbReference type="EMBL" id="ACU54254.1"/>
    </source>
</evidence>
<dbReference type="PANTHER" id="PTHR10357">
    <property type="entry name" value="ALPHA-AMYLASE FAMILY MEMBER"/>
    <property type="match status" value="1"/>
</dbReference>
<evidence type="ECO:0000256" key="1">
    <source>
        <dbReference type="ARBA" id="ARBA00008061"/>
    </source>
</evidence>
<dbReference type="InterPro" id="IPR017853">
    <property type="entry name" value="GH"/>
</dbReference>
<dbReference type="FunFam" id="3.90.400.10:FF:000002">
    <property type="entry name" value="Sucrose isomerase"/>
    <property type="match status" value="1"/>
</dbReference>
<keyword evidence="3" id="KW-0326">Glycosidase</keyword>
<keyword evidence="6" id="KW-1185">Reference proteome</keyword>
<sequence>MDSVDELGATLAAARAGGRWWAGGLLYQVYVWSFADSDGDGLGDLGGLRQRLDYLRTLGVDAIWLSPIMPSPRTDWGYDVADYDVVDPALGGEAAFRGLMADAEAGGLRVLIDLVPNHTSDQHPWFQEALADPSSPRRAWYVFAEPRADGGPPNNWVDATGSSAWTLDPASGQYYLHNFLPTQPDLNWWNPEVRAAFEAILEEWLERGVGGFRIDVAHGLVKDALGRDDPPAPPGTHPWIAWAGKLKRYSANRPEVHEIYRRWHELVAKWEPARVLLGETWVLDPIELARYYGSAEAPELDLCLNVGFMASEPDASSLRRVIETTIAALPVGAIPLWTGSNHDVSRLATRWAHGDRERALALVALILLLPGAALLYAGDELGMRDGSVPPERVRDPMGQHADGGNVSRDPCRTPIRWQPGPGAGFTAPSVEPWLPFGDDPSVEEQLADPTSVLARTKAIIASRRAREDLVVGGIRFLDAPEGVLRFRRGTQTEVYVNLADGDRTVDVDGGRVLVGTRRRGSERVGGTLQLASSEVVVVDLDESSAS</sequence>
<accession>C7LZU6</accession>
<dbReference type="PANTHER" id="PTHR10357:SF179">
    <property type="entry name" value="NEUTRAL AND BASIC AMINO ACID TRANSPORT PROTEIN RBAT"/>
    <property type="match status" value="1"/>
</dbReference>
<dbReference type="RefSeq" id="WP_015798738.1">
    <property type="nucleotide sequence ID" value="NC_013124.1"/>
</dbReference>
<dbReference type="EMBL" id="CP001631">
    <property type="protein sequence ID" value="ACU54254.1"/>
    <property type="molecule type" value="Genomic_DNA"/>
</dbReference>
<dbReference type="Gene3D" id="3.90.400.10">
    <property type="entry name" value="Oligo-1,6-glucosidase, Domain 2"/>
    <property type="match status" value="1"/>
</dbReference>
<dbReference type="GO" id="GO:0009313">
    <property type="term" value="P:oligosaccharide catabolic process"/>
    <property type="evidence" value="ECO:0007669"/>
    <property type="project" value="TreeGrafter"/>
</dbReference>
<dbReference type="KEGG" id="afo:Afer_1328"/>
<gene>
    <name evidence="5" type="ordered locus">Afer_1328</name>
</gene>
<dbReference type="Pfam" id="PF00128">
    <property type="entry name" value="Alpha-amylase"/>
    <property type="match status" value="1"/>
</dbReference>
<organism evidence="5 6">
    <name type="scientific">Acidimicrobium ferrooxidans (strain DSM 10331 / JCM 15462 / NBRC 103882 / ICP)</name>
    <dbReference type="NCBI Taxonomy" id="525909"/>
    <lineage>
        <taxon>Bacteria</taxon>
        <taxon>Bacillati</taxon>
        <taxon>Actinomycetota</taxon>
        <taxon>Acidimicrobiia</taxon>
        <taxon>Acidimicrobiales</taxon>
        <taxon>Acidimicrobiaceae</taxon>
        <taxon>Acidimicrobium</taxon>
    </lineage>
</organism>
<dbReference type="GO" id="GO:0004556">
    <property type="term" value="F:alpha-amylase activity"/>
    <property type="evidence" value="ECO:0007669"/>
    <property type="project" value="TreeGrafter"/>
</dbReference>
<comment type="similarity">
    <text evidence="1">Belongs to the glycosyl hydrolase 13 family.</text>
</comment>